<dbReference type="InterPro" id="IPR016181">
    <property type="entry name" value="Acyl_CoA_acyltransferase"/>
</dbReference>
<dbReference type="CDD" id="cd04301">
    <property type="entry name" value="NAT_SF"/>
    <property type="match status" value="1"/>
</dbReference>
<dbReference type="Gene3D" id="3.40.630.30">
    <property type="match status" value="1"/>
</dbReference>
<dbReference type="AlphaFoldDB" id="A0A383F128"/>
<sequence>EQDVPIPNGIKHTRIPFKHWKKLCLDFYKNSYGVDLVATIDNKYIGATDIFVFGKSEPQKGWTGSLGVLKEFRRRGIATAIKIKAIEKLLKKGVTEIRTDNEENNPMYKINVNLGFKPVPFSLDYLKEI</sequence>
<dbReference type="GO" id="GO:0016747">
    <property type="term" value="F:acyltransferase activity, transferring groups other than amino-acyl groups"/>
    <property type="evidence" value="ECO:0007669"/>
    <property type="project" value="InterPro"/>
</dbReference>
<accession>A0A383F128</accession>
<dbReference type="PROSITE" id="PS51186">
    <property type="entry name" value="GNAT"/>
    <property type="match status" value="1"/>
</dbReference>
<feature type="non-terminal residue" evidence="2">
    <location>
        <position position="1"/>
    </location>
</feature>
<reference evidence="2" key="1">
    <citation type="submission" date="2018-05" db="EMBL/GenBank/DDBJ databases">
        <authorList>
            <person name="Lanie J.A."/>
            <person name="Ng W.-L."/>
            <person name="Kazmierczak K.M."/>
            <person name="Andrzejewski T.M."/>
            <person name="Davidsen T.M."/>
            <person name="Wayne K.J."/>
            <person name="Tettelin H."/>
            <person name="Glass J.I."/>
            <person name="Rusch D."/>
            <person name="Podicherti R."/>
            <person name="Tsui H.-C.T."/>
            <person name="Winkler M.E."/>
        </authorList>
    </citation>
    <scope>NUCLEOTIDE SEQUENCE</scope>
</reference>
<dbReference type="InterPro" id="IPR000182">
    <property type="entry name" value="GNAT_dom"/>
</dbReference>
<organism evidence="2">
    <name type="scientific">marine metagenome</name>
    <dbReference type="NCBI Taxonomy" id="408172"/>
    <lineage>
        <taxon>unclassified sequences</taxon>
        <taxon>metagenomes</taxon>
        <taxon>ecological metagenomes</taxon>
    </lineage>
</organism>
<proteinExistence type="predicted"/>
<feature type="domain" description="N-acetyltransferase" evidence="1">
    <location>
        <begin position="1"/>
        <end position="129"/>
    </location>
</feature>
<protein>
    <recommendedName>
        <fullName evidence="1">N-acetyltransferase domain-containing protein</fullName>
    </recommendedName>
</protein>
<dbReference type="SUPFAM" id="SSF55729">
    <property type="entry name" value="Acyl-CoA N-acyltransferases (Nat)"/>
    <property type="match status" value="1"/>
</dbReference>
<name>A0A383F128_9ZZZZ</name>
<gene>
    <name evidence="2" type="ORF">METZ01_LOCUS515493</name>
</gene>
<evidence type="ECO:0000313" key="2">
    <source>
        <dbReference type="EMBL" id="SVE62639.1"/>
    </source>
</evidence>
<evidence type="ECO:0000259" key="1">
    <source>
        <dbReference type="PROSITE" id="PS51186"/>
    </source>
</evidence>
<dbReference type="EMBL" id="UINC01230493">
    <property type="protein sequence ID" value="SVE62639.1"/>
    <property type="molecule type" value="Genomic_DNA"/>
</dbReference>
<dbReference type="Pfam" id="PF00583">
    <property type="entry name" value="Acetyltransf_1"/>
    <property type="match status" value="1"/>
</dbReference>